<dbReference type="GeneID" id="70184185"/>
<accession>A0A9P8Y5W9</accession>
<feature type="compositionally biased region" description="Low complexity" evidence="1">
    <location>
        <begin position="105"/>
        <end position="122"/>
    </location>
</feature>
<dbReference type="AlphaFoldDB" id="A0A9P8Y5W9"/>
<reference evidence="2" key="1">
    <citation type="journal article" date="2021" name="Nat. Commun.">
        <title>Genetic determinants of endophytism in the Arabidopsis root mycobiome.</title>
        <authorList>
            <person name="Mesny F."/>
            <person name="Miyauchi S."/>
            <person name="Thiergart T."/>
            <person name="Pickel B."/>
            <person name="Atanasova L."/>
            <person name="Karlsson M."/>
            <person name="Huettel B."/>
            <person name="Barry K.W."/>
            <person name="Haridas S."/>
            <person name="Chen C."/>
            <person name="Bauer D."/>
            <person name="Andreopoulos W."/>
            <person name="Pangilinan J."/>
            <person name="LaButti K."/>
            <person name="Riley R."/>
            <person name="Lipzen A."/>
            <person name="Clum A."/>
            <person name="Drula E."/>
            <person name="Henrissat B."/>
            <person name="Kohler A."/>
            <person name="Grigoriev I.V."/>
            <person name="Martin F.M."/>
            <person name="Hacquard S."/>
        </authorList>
    </citation>
    <scope>NUCLEOTIDE SEQUENCE</scope>
    <source>
        <strain evidence="2">MPI-CAGE-CH-0230</strain>
    </source>
</reference>
<feature type="region of interest" description="Disordered" evidence="1">
    <location>
        <begin position="92"/>
        <end position="122"/>
    </location>
</feature>
<evidence type="ECO:0000313" key="2">
    <source>
        <dbReference type="EMBL" id="KAH7028220.1"/>
    </source>
</evidence>
<protein>
    <submittedName>
        <fullName evidence="2">Uncharacterized protein</fullName>
    </submittedName>
</protein>
<evidence type="ECO:0000256" key="1">
    <source>
        <dbReference type="SAM" id="MobiDB-lite"/>
    </source>
</evidence>
<keyword evidence="3" id="KW-1185">Reference proteome</keyword>
<comment type="caution">
    <text evidence="2">The sequence shown here is derived from an EMBL/GenBank/DDBJ whole genome shotgun (WGS) entry which is preliminary data.</text>
</comment>
<name>A0A9P8Y5W9_9PEZI</name>
<organism evidence="2 3">
    <name type="scientific">Microdochium trichocladiopsis</name>
    <dbReference type="NCBI Taxonomy" id="1682393"/>
    <lineage>
        <taxon>Eukaryota</taxon>
        <taxon>Fungi</taxon>
        <taxon>Dikarya</taxon>
        <taxon>Ascomycota</taxon>
        <taxon>Pezizomycotina</taxon>
        <taxon>Sordariomycetes</taxon>
        <taxon>Xylariomycetidae</taxon>
        <taxon>Xylariales</taxon>
        <taxon>Microdochiaceae</taxon>
        <taxon>Microdochium</taxon>
    </lineage>
</organism>
<evidence type="ECO:0000313" key="3">
    <source>
        <dbReference type="Proteomes" id="UP000756346"/>
    </source>
</evidence>
<dbReference type="RefSeq" id="XP_046011019.1">
    <property type="nucleotide sequence ID" value="XM_046154639.1"/>
</dbReference>
<proteinExistence type="predicted"/>
<feature type="compositionally biased region" description="Polar residues" evidence="1">
    <location>
        <begin position="25"/>
        <end position="39"/>
    </location>
</feature>
<dbReference type="Proteomes" id="UP000756346">
    <property type="component" value="Unassembled WGS sequence"/>
</dbReference>
<feature type="region of interest" description="Disordered" evidence="1">
    <location>
        <begin position="1"/>
        <end position="77"/>
    </location>
</feature>
<dbReference type="EMBL" id="JAGTJQ010000007">
    <property type="protein sequence ID" value="KAH7028220.1"/>
    <property type="molecule type" value="Genomic_DNA"/>
</dbReference>
<gene>
    <name evidence="2" type="ORF">B0I36DRAFT_328809</name>
</gene>
<sequence>MSDAVETVIVAETTDHEQSRGRSARNPTPSSKAQDNQQADVEIIAATKKPTKNTKRTTPAGGEDGLDTSRKSSKYGDALLEMMQRLMEQVVELKRESKEQQASIQELQHQHQGSQQQSQEAV</sequence>
<dbReference type="OrthoDB" id="5262762at2759"/>